<sequence length="213" mass="20590">MRPSTLLLPLLPLLPALTLASPQNGAYTWQPLGGSPSIPAGIPYAQMASNAPAPQHAPSQAAAASWGAPSVLAASLAPTPTPVASWTPAASVVASPAAGGDWQTAVTWPAGCETWANPCPPGAHIAGGSIVGGKAAATAVVSPAAASSATTLATMKGNGTYVTPSGRAGASSTTAGTHGTFIASSQSSGAGRRHVVGGLVGVVLVAGVFLGWT</sequence>
<keyword evidence="1" id="KW-0472">Membrane</keyword>
<gene>
    <name evidence="3" type="ORF">EJ06DRAFT_531648</name>
</gene>
<feature type="chain" id="PRO_5026277208" evidence="2">
    <location>
        <begin position="21"/>
        <end position="213"/>
    </location>
</feature>
<evidence type="ECO:0000313" key="4">
    <source>
        <dbReference type="Proteomes" id="UP000799640"/>
    </source>
</evidence>
<evidence type="ECO:0000313" key="3">
    <source>
        <dbReference type="EMBL" id="KAF2399330.1"/>
    </source>
</evidence>
<dbReference type="EMBL" id="ML996698">
    <property type="protein sequence ID" value="KAF2399330.1"/>
    <property type="molecule type" value="Genomic_DNA"/>
</dbReference>
<keyword evidence="2" id="KW-0732">Signal</keyword>
<keyword evidence="4" id="KW-1185">Reference proteome</keyword>
<organism evidence="3 4">
    <name type="scientific">Trichodelitschia bisporula</name>
    <dbReference type="NCBI Taxonomy" id="703511"/>
    <lineage>
        <taxon>Eukaryota</taxon>
        <taxon>Fungi</taxon>
        <taxon>Dikarya</taxon>
        <taxon>Ascomycota</taxon>
        <taxon>Pezizomycotina</taxon>
        <taxon>Dothideomycetes</taxon>
        <taxon>Dothideomycetes incertae sedis</taxon>
        <taxon>Phaeotrichales</taxon>
        <taxon>Phaeotrichaceae</taxon>
        <taxon>Trichodelitschia</taxon>
    </lineage>
</organism>
<proteinExistence type="predicted"/>
<accession>A0A6G1HTI5</accession>
<feature type="transmembrane region" description="Helical" evidence="1">
    <location>
        <begin position="194"/>
        <end position="212"/>
    </location>
</feature>
<protein>
    <submittedName>
        <fullName evidence="3">Uncharacterized protein</fullName>
    </submittedName>
</protein>
<reference evidence="3" key="1">
    <citation type="journal article" date="2020" name="Stud. Mycol.">
        <title>101 Dothideomycetes genomes: a test case for predicting lifestyles and emergence of pathogens.</title>
        <authorList>
            <person name="Haridas S."/>
            <person name="Albert R."/>
            <person name="Binder M."/>
            <person name="Bloem J."/>
            <person name="Labutti K."/>
            <person name="Salamov A."/>
            <person name="Andreopoulos B."/>
            <person name="Baker S."/>
            <person name="Barry K."/>
            <person name="Bills G."/>
            <person name="Bluhm B."/>
            <person name="Cannon C."/>
            <person name="Castanera R."/>
            <person name="Culley D."/>
            <person name="Daum C."/>
            <person name="Ezra D."/>
            <person name="Gonzalez J."/>
            <person name="Henrissat B."/>
            <person name="Kuo A."/>
            <person name="Liang C."/>
            <person name="Lipzen A."/>
            <person name="Lutzoni F."/>
            <person name="Magnuson J."/>
            <person name="Mondo S."/>
            <person name="Nolan M."/>
            <person name="Ohm R."/>
            <person name="Pangilinan J."/>
            <person name="Park H.-J."/>
            <person name="Ramirez L."/>
            <person name="Alfaro M."/>
            <person name="Sun H."/>
            <person name="Tritt A."/>
            <person name="Yoshinaga Y."/>
            <person name="Zwiers L.-H."/>
            <person name="Turgeon B."/>
            <person name="Goodwin S."/>
            <person name="Spatafora J."/>
            <person name="Crous P."/>
            <person name="Grigoriev I."/>
        </authorList>
    </citation>
    <scope>NUCLEOTIDE SEQUENCE</scope>
    <source>
        <strain evidence="3">CBS 262.69</strain>
    </source>
</reference>
<dbReference type="Proteomes" id="UP000799640">
    <property type="component" value="Unassembled WGS sequence"/>
</dbReference>
<evidence type="ECO:0000256" key="2">
    <source>
        <dbReference type="SAM" id="SignalP"/>
    </source>
</evidence>
<keyword evidence="1" id="KW-0812">Transmembrane</keyword>
<dbReference type="OrthoDB" id="3945749at2759"/>
<evidence type="ECO:0000256" key="1">
    <source>
        <dbReference type="SAM" id="Phobius"/>
    </source>
</evidence>
<keyword evidence="1" id="KW-1133">Transmembrane helix</keyword>
<name>A0A6G1HTI5_9PEZI</name>
<feature type="signal peptide" evidence="2">
    <location>
        <begin position="1"/>
        <end position="20"/>
    </location>
</feature>
<dbReference type="AlphaFoldDB" id="A0A6G1HTI5"/>